<dbReference type="Gene3D" id="1.10.8.540">
    <property type="entry name" value="FHIPEP family, domain 3"/>
    <property type="match status" value="1"/>
</dbReference>
<dbReference type="AlphaFoldDB" id="A0A455TZK2"/>
<dbReference type="KEGG" id="hsr:HSBAA_02180"/>
<gene>
    <name evidence="1" type="ORF">HSBAA_02180</name>
</gene>
<dbReference type="GO" id="GO:0009306">
    <property type="term" value="P:protein secretion"/>
    <property type="evidence" value="ECO:0007669"/>
    <property type="project" value="InterPro"/>
</dbReference>
<organism evidence="1 2">
    <name type="scientific">Vreelandella sulfidaeris</name>
    <dbReference type="NCBI Taxonomy" id="115553"/>
    <lineage>
        <taxon>Bacteria</taxon>
        <taxon>Pseudomonadati</taxon>
        <taxon>Pseudomonadota</taxon>
        <taxon>Gammaproteobacteria</taxon>
        <taxon>Oceanospirillales</taxon>
        <taxon>Halomonadaceae</taxon>
        <taxon>Vreelandella</taxon>
    </lineage>
</organism>
<evidence type="ECO:0000313" key="1">
    <source>
        <dbReference type="EMBL" id="BBI58912.1"/>
    </source>
</evidence>
<dbReference type="Pfam" id="PF00771">
    <property type="entry name" value="FHIPEP"/>
    <property type="match status" value="1"/>
</dbReference>
<sequence length="47" mass="5357">MIPKAISLTVLQRILQNLLDEDVSIRDMRTILDTLAEFAAQQKILMS</sequence>
<dbReference type="EMBL" id="AP019514">
    <property type="protein sequence ID" value="BBI58912.1"/>
    <property type="molecule type" value="Genomic_DNA"/>
</dbReference>
<dbReference type="InterPro" id="IPR001712">
    <property type="entry name" value="T3SS_FHIPEP"/>
</dbReference>
<dbReference type="Proteomes" id="UP000320231">
    <property type="component" value="Chromosome"/>
</dbReference>
<proteinExistence type="predicted"/>
<reference evidence="1 2" key="1">
    <citation type="journal article" date="2019" name="Microbiol. Resour. Announc.">
        <title>Complete Genome Sequence of Halomonas sulfidaeris Strain Esulfide1 Isolated from a Metal Sulfide Rock at a Depth of 2,200 Meters, Obtained Using Nanopore Sequencing.</title>
        <authorList>
            <person name="Saito M."/>
            <person name="Nishigata A."/>
            <person name="Galipon J."/>
            <person name="Arakawa K."/>
        </authorList>
    </citation>
    <scope>NUCLEOTIDE SEQUENCE [LARGE SCALE GENOMIC DNA]</scope>
    <source>
        <strain evidence="1 2">ATCC BAA-803</strain>
    </source>
</reference>
<evidence type="ECO:0000313" key="2">
    <source>
        <dbReference type="Proteomes" id="UP000320231"/>
    </source>
</evidence>
<dbReference type="InterPro" id="IPR042193">
    <property type="entry name" value="FHIPEP_3"/>
</dbReference>
<protein>
    <submittedName>
        <fullName evidence="1">Uncharacterized protein</fullName>
    </submittedName>
</protein>
<name>A0A455TZK2_9GAMM</name>
<accession>A0A455TZK2</accession>
<dbReference type="GO" id="GO:0016020">
    <property type="term" value="C:membrane"/>
    <property type="evidence" value="ECO:0007669"/>
    <property type="project" value="InterPro"/>
</dbReference>